<dbReference type="PANTHER" id="PTHR10013:SF0">
    <property type="entry name" value="GENERAL VESICULAR TRANSPORT FACTOR P115"/>
    <property type="match status" value="1"/>
</dbReference>
<organism evidence="2">
    <name type="scientific">Petromyzon marinus</name>
    <name type="common">Sea lamprey</name>
    <dbReference type="NCBI Taxonomy" id="7757"/>
    <lineage>
        <taxon>Eukaryota</taxon>
        <taxon>Metazoa</taxon>
        <taxon>Chordata</taxon>
        <taxon>Craniata</taxon>
        <taxon>Vertebrata</taxon>
        <taxon>Cyclostomata</taxon>
        <taxon>Hyperoartia</taxon>
        <taxon>Petromyzontiformes</taxon>
        <taxon>Petromyzontidae</taxon>
        <taxon>Petromyzon</taxon>
    </lineage>
</organism>
<dbReference type="Ensembl" id="ENSPMAT00000004668.1">
    <property type="protein sequence ID" value="ENSPMAP00000004649.1"/>
    <property type="gene ID" value="ENSPMAG00000004249.1"/>
</dbReference>
<reference evidence="2" key="2">
    <citation type="submission" date="2025-09" db="UniProtKB">
        <authorList>
            <consortium name="Ensembl"/>
        </authorList>
    </citation>
    <scope>IDENTIFICATION</scope>
</reference>
<feature type="repeat" description="ARM" evidence="1">
    <location>
        <begin position="40"/>
        <end position="73"/>
    </location>
</feature>
<dbReference type="SUPFAM" id="SSF48371">
    <property type="entry name" value="ARM repeat"/>
    <property type="match status" value="1"/>
</dbReference>
<dbReference type="InterPro" id="IPR011989">
    <property type="entry name" value="ARM-like"/>
</dbReference>
<dbReference type="InterPro" id="IPR024095">
    <property type="entry name" value="Vesicle_P115"/>
</dbReference>
<dbReference type="AlphaFoldDB" id="S4RHG7"/>
<dbReference type="GeneTree" id="ENSGT00390000017018"/>
<dbReference type="OMA" id="NTHANQM"/>
<dbReference type="GO" id="GO:0005795">
    <property type="term" value="C:Golgi stack"/>
    <property type="evidence" value="ECO:0007669"/>
    <property type="project" value="TreeGrafter"/>
</dbReference>
<dbReference type="GO" id="GO:0012507">
    <property type="term" value="C:ER to Golgi transport vesicle membrane"/>
    <property type="evidence" value="ECO:0007669"/>
    <property type="project" value="TreeGrafter"/>
</dbReference>
<accession>S4RHG7</accession>
<dbReference type="InterPro" id="IPR016024">
    <property type="entry name" value="ARM-type_fold"/>
</dbReference>
<dbReference type="HOGENOM" id="CLU_098096_0_0_1"/>
<dbReference type="PANTHER" id="PTHR10013">
    <property type="entry name" value="GENERAL VESICULAR TRANSPORT FACTOR P115"/>
    <property type="match status" value="1"/>
</dbReference>
<protein>
    <submittedName>
        <fullName evidence="2">Uncharacterized protein</fullName>
    </submittedName>
</protein>
<dbReference type="GO" id="GO:0006888">
    <property type="term" value="P:endoplasmic reticulum to Golgi vesicle-mediated transport"/>
    <property type="evidence" value="ECO:0007669"/>
    <property type="project" value="TreeGrafter"/>
</dbReference>
<dbReference type="PROSITE" id="PS50176">
    <property type="entry name" value="ARM_REPEAT"/>
    <property type="match status" value="1"/>
</dbReference>
<dbReference type="GO" id="GO:0006886">
    <property type="term" value="P:intracellular protein transport"/>
    <property type="evidence" value="ECO:0007669"/>
    <property type="project" value="TreeGrafter"/>
</dbReference>
<evidence type="ECO:0000256" key="1">
    <source>
        <dbReference type="PROSITE-ProRule" id="PRU00259"/>
    </source>
</evidence>
<dbReference type="InterPro" id="IPR000225">
    <property type="entry name" value="Armadillo"/>
</dbReference>
<evidence type="ECO:0000313" key="2">
    <source>
        <dbReference type="Ensembl" id="ENSPMAP00000004649.1"/>
    </source>
</evidence>
<dbReference type="GO" id="GO:0048211">
    <property type="term" value="P:Golgi vesicle docking"/>
    <property type="evidence" value="ECO:0007669"/>
    <property type="project" value="TreeGrafter"/>
</dbReference>
<dbReference type="GO" id="GO:0005783">
    <property type="term" value="C:endoplasmic reticulum"/>
    <property type="evidence" value="ECO:0007669"/>
    <property type="project" value="TreeGrafter"/>
</dbReference>
<dbReference type="GO" id="GO:0061025">
    <property type="term" value="P:membrane fusion"/>
    <property type="evidence" value="ECO:0007669"/>
    <property type="project" value="TreeGrafter"/>
</dbReference>
<dbReference type="GO" id="GO:0045056">
    <property type="term" value="P:transcytosis"/>
    <property type="evidence" value="ECO:0007669"/>
    <property type="project" value="TreeGrafter"/>
</dbReference>
<dbReference type="STRING" id="7757.ENSPMAP00000004649"/>
<reference evidence="2" key="1">
    <citation type="submission" date="2025-08" db="UniProtKB">
        <authorList>
            <consortium name="Ensembl"/>
        </authorList>
    </citation>
    <scope>IDENTIFICATION</scope>
</reference>
<dbReference type="Gene3D" id="1.25.10.10">
    <property type="entry name" value="Leucine-rich Repeat Variant"/>
    <property type="match status" value="1"/>
</dbReference>
<proteinExistence type="predicted"/>
<sequence>EQVQKLCDRVASSTLIEDRRGAVRALKSLSKKYRMEVGTQGMEHLLHVLQTDRSDAEITAFALDTLCNIVSNDVEEQHHQQQQQKTAAEEDLGAQFTDVIIQKQENVSLLLSFLEEFEFPVRWATVKLLTVLLKNRGPAVHQIILVTPTGVSRMMDLLVDTREVIRND</sequence>
<name>S4RHG7_PETMA</name>